<dbReference type="RefSeq" id="WP_146521997.1">
    <property type="nucleotide sequence ID" value="NZ_CP151726.1"/>
</dbReference>
<evidence type="ECO:0000256" key="2">
    <source>
        <dbReference type="ARBA" id="ARBA00022695"/>
    </source>
</evidence>
<dbReference type="GO" id="GO:0005829">
    <property type="term" value="C:cytosol"/>
    <property type="evidence" value="ECO:0007669"/>
    <property type="project" value="TreeGrafter"/>
</dbReference>
<evidence type="ECO:0000259" key="8">
    <source>
        <dbReference type="Pfam" id="PF08335"/>
    </source>
</evidence>
<accession>A0A5C6AEE2</accession>
<dbReference type="PANTHER" id="PTHR30621:SF0">
    <property type="entry name" value="BIFUNCTIONAL GLUTAMINE SYNTHETASE ADENYLYLTRANSFERASE_ADENYLYL-REMOVING ENZYME"/>
    <property type="match status" value="1"/>
</dbReference>
<keyword evidence="5" id="KW-0460">Magnesium</keyword>
<dbReference type="SUPFAM" id="SSF81593">
    <property type="entry name" value="Nucleotidyltransferase substrate binding subunit/domain"/>
    <property type="match status" value="2"/>
</dbReference>
<sequence length="1041" mass="116095">MQQNSEPAQPPDPRFTWLPPDRFRDLNHACQDLAEIWSQGIPDDLLDMLRRRLTQHFGQLDDLDSTITNLSRFIAASRSPTSLLALFERDAGALQALLQVFGTSQTLANRLIADPESFDLMRASDGQPAHRDYLVDELTAELEAIDSPVRAALAIRKFTSREIIRIAYGEFVRNLSPDHVGQQLAYVSDAVLEAAFQFTLRRLSQRCDGVPQRVDGQTPQVCVIGLGAMGGEEMGYGSAMQLVFLYDAIEEKNASHRQFYEDLVRELIDLIVPDETFAARSAALALEVDLSLQPLGSERVICSVDQAVANLEAKGRTWQRMSFVKARYVAGNAELAEHFLNRIEPWIYRRFTSQKDFADVRTLRRKLQRRARMDDDEGEDVYSAPGGRADIELAIQFLQLLHGGDLPSVRLSNTSAAIVALERETCLTHQESTLLASNYARLCRLQHQLSVLFGRPTSTLPHDEQLRRRLAWQLGIRSDDGSGGDLARFQAQLDETFAVNRRMINHLLADAPSDPAVDDPGDGGGGVSVTDLVLDPEPDAAVVQSTLQRYALRDIPRAMENLIALSEERSYFLSPRRCRHFLASIAPTLLAQISQTPHPDATLETLVRVTDSIGGKAYLWELLGNNRPTMELMVRLCASTPYLTQILIDMPGMIDELIDSLSTNRLPTASRLDAKSIELCRGATDIDLILSGFKNSAHLMIGTRDMLGLEPIEATHCAISDTAESCVRRVAEFEQEKLALQFGDPATQSGEPAELLAVALGKFGGREPNYHSDLDVVFLYSADGETQRRVGGPRRTTTNQHFFNSLTQRIITRINDPSPPGRLYELDGRLRPTGEEGLLAVSLDDFIKRFEQGVAPLWQRLALCKARVITGSRLLRQNTTDAIVRILSSTRWTPKMADEIRAIRLRMQQTADVSNLKRGDGGTVDVEFICQMLTLKHIGKTPQVLRAGTTDSLQALAKFGCMSEEDSLQLITSYRVLRGIEANLRLMNTPARHELPESQESLENLAFLMGENDPAMILAQVRQARQTNRRIFSRIFDDAAM</sequence>
<name>A0A5C6AEE2_9BACT</name>
<keyword evidence="9" id="KW-0436">Ligase</keyword>
<evidence type="ECO:0000313" key="10">
    <source>
        <dbReference type="Proteomes" id="UP000320176"/>
    </source>
</evidence>
<evidence type="ECO:0000256" key="1">
    <source>
        <dbReference type="ARBA" id="ARBA00022679"/>
    </source>
</evidence>
<dbReference type="Gene3D" id="1.20.120.330">
    <property type="entry name" value="Nucleotidyltransferases domain 2"/>
    <property type="match status" value="2"/>
</dbReference>
<dbReference type="EMBL" id="SJPN01000006">
    <property type="protein sequence ID" value="TWT98412.1"/>
    <property type="molecule type" value="Genomic_DNA"/>
</dbReference>
<keyword evidence="1 9" id="KW-0808">Transferase</keyword>
<proteinExistence type="predicted"/>
<evidence type="ECO:0000256" key="3">
    <source>
        <dbReference type="ARBA" id="ARBA00022741"/>
    </source>
</evidence>
<dbReference type="GO" id="GO:0005524">
    <property type="term" value="F:ATP binding"/>
    <property type="evidence" value="ECO:0007669"/>
    <property type="project" value="UniProtKB-KW"/>
</dbReference>
<keyword evidence="6" id="KW-0511">Multifunctional enzyme</keyword>
<feature type="domain" description="PII-uridylyltransferase/Glutamine-synthetase adenylyltransferase" evidence="8">
    <location>
        <begin position="365"/>
        <end position="505"/>
    </location>
</feature>
<gene>
    <name evidence="9" type="primary">glnE</name>
    <name evidence="9" type="ORF">Pla52n_49250</name>
</gene>
<dbReference type="OrthoDB" id="9759366at2"/>
<dbReference type="GO" id="GO:0000820">
    <property type="term" value="P:regulation of glutamine family amino acid metabolic process"/>
    <property type="evidence" value="ECO:0007669"/>
    <property type="project" value="TreeGrafter"/>
</dbReference>
<keyword evidence="3" id="KW-0547">Nucleotide-binding</keyword>
<keyword evidence="4" id="KW-0067">ATP-binding</keyword>
<keyword evidence="2 9" id="KW-0548">Nucleotidyltransferase</keyword>
<evidence type="ECO:0000256" key="5">
    <source>
        <dbReference type="ARBA" id="ARBA00022842"/>
    </source>
</evidence>
<dbReference type="CDD" id="cd05401">
    <property type="entry name" value="NT_GlnE_GlnD_like"/>
    <property type="match status" value="2"/>
</dbReference>
<dbReference type="GO" id="GO:0016874">
    <property type="term" value="F:ligase activity"/>
    <property type="evidence" value="ECO:0007669"/>
    <property type="project" value="UniProtKB-KW"/>
</dbReference>
<dbReference type="Gene3D" id="3.30.460.10">
    <property type="entry name" value="Beta Polymerase, domain 2"/>
    <property type="match status" value="2"/>
</dbReference>
<protein>
    <submittedName>
        <fullName evidence="9">Glutamate-ammonia-ligase adenylyltransferase</fullName>
        <ecNumber evidence="9">2.7.7.42</ecNumber>
    </submittedName>
</protein>
<dbReference type="Pfam" id="PF03710">
    <property type="entry name" value="GlnE"/>
    <property type="match status" value="2"/>
</dbReference>
<comment type="caution">
    <text evidence="9">The sequence shown here is derived from an EMBL/GenBank/DDBJ whole genome shotgun (WGS) entry which is preliminary data.</text>
</comment>
<dbReference type="PANTHER" id="PTHR30621">
    <property type="entry name" value="GLUTAMINE SYNTHETASE ADENYLYLTRANSFERASE"/>
    <property type="match status" value="1"/>
</dbReference>
<feature type="domain" description="PII-uridylyltransferase/Glutamine-synthetase adenylyltransferase" evidence="8">
    <location>
        <begin position="913"/>
        <end position="1035"/>
    </location>
</feature>
<reference evidence="9 10" key="1">
    <citation type="submission" date="2019-02" db="EMBL/GenBank/DDBJ databases">
        <title>Deep-cultivation of Planctomycetes and their phenomic and genomic characterization uncovers novel biology.</title>
        <authorList>
            <person name="Wiegand S."/>
            <person name="Jogler M."/>
            <person name="Boedeker C."/>
            <person name="Pinto D."/>
            <person name="Vollmers J."/>
            <person name="Rivas-Marin E."/>
            <person name="Kohn T."/>
            <person name="Peeters S.H."/>
            <person name="Heuer A."/>
            <person name="Rast P."/>
            <person name="Oberbeckmann S."/>
            <person name="Bunk B."/>
            <person name="Jeske O."/>
            <person name="Meyerdierks A."/>
            <person name="Storesund J.E."/>
            <person name="Kallscheuer N."/>
            <person name="Luecker S."/>
            <person name="Lage O.M."/>
            <person name="Pohl T."/>
            <person name="Merkel B.J."/>
            <person name="Hornburger P."/>
            <person name="Mueller R.-W."/>
            <person name="Bruemmer F."/>
            <person name="Labrenz M."/>
            <person name="Spormann A.M."/>
            <person name="Op Den Camp H."/>
            <person name="Overmann J."/>
            <person name="Amann R."/>
            <person name="Jetten M.S.M."/>
            <person name="Mascher T."/>
            <person name="Medema M.H."/>
            <person name="Devos D.P."/>
            <person name="Kaster A.-K."/>
            <person name="Ovreas L."/>
            <person name="Rohde M."/>
            <person name="Galperin M.Y."/>
            <person name="Jogler C."/>
        </authorList>
    </citation>
    <scope>NUCLEOTIDE SEQUENCE [LARGE SCALE GENOMIC DNA]</scope>
    <source>
        <strain evidence="9 10">Pla52n</strain>
    </source>
</reference>
<organism evidence="9 10">
    <name type="scientific">Stieleria varia</name>
    <dbReference type="NCBI Taxonomy" id="2528005"/>
    <lineage>
        <taxon>Bacteria</taxon>
        <taxon>Pseudomonadati</taxon>
        <taxon>Planctomycetota</taxon>
        <taxon>Planctomycetia</taxon>
        <taxon>Pirellulales</taxon>
        <taxon>Pirellulaceae</taxon>
        <taxon>Stieleria</taxon>
    </lineage>
</organism>
<evidence type="ECO:0000259" key="7">
    <source>
        <dbReference type="Pfam" id="PF03710"/>
    </source>
</evidence>
<dbReference type="InterPro" id="IPR013546">
    <property type="entry name" value="PII_UdlTrfase/GS_AdlTrfase"/>
</dbReference>
<feature type="domain" description="Glutamate-ammonia ligase adenylyltransferase repeated" evidence="7">
    <location>
        <begin position="95"/>
        <end position="341"/>
    </location>
</feature>
<dbReference type="GO" id="GO:0008882">
    <property type="term" value="F:[glutamate-ammonia-ligase] adenylyltransferase activity"/>
    <property type="evidence" value="ECO:0007669"/>
    <property type="project" value="UniProtKB-EC"/>
</dbReference>
<dbReference type="Pfam" id="PF08335">
    <property type="entry name" value="GlnD_UR_UTase"/>
    <property type="match status" value="2"/>
</dbReference>
<dbReference type="Proteomes" id="UP000320176">
    <property type="component" value="Unassembled WGS sequence"/>
</dbReference>
<dbReference type="InterPro" id="IPR043519">
    <property type="entry name" value="NT_sf"/>
</dbReference>
<feature type="domain" description="Glutamate-ammonia ligase adenylyltransferase repeated" evidence="7">
    <location>
        <begin position="632"/>
        <end position="879"/>
    </location>
</feature>
<dbReference type="InterPro" id="IPR023057">
    <property type="entry name" value="GlnE"/>
</dbReference>
<evidence type="ECO:0000256" key="6">
    <source>
        <dbReference type="ARBA" id="ARBA00023268"/>
    </source>
</evidence>
<keyword evidence="10" id="KW-1185">Reference proteome</keyword>
<evidence type="ECO:0000256" key="4">
    <source>
        <dbReference type="ARBA" id="ARBA00022840"/>
    </source>
</evidence>
<dbReference type="EC" id="2.7.7.42" evidence="9"/>
<dbReference type="InterPro" id="IPR005190">
    <property type="entry name" value="GlnE_rpt_dom"/>
</dbReference>
<evidence type="ECO:0000313" key="9">
    <source>
        <dbReference type="EMBL" id="TWT98412.1"/>
    </source>
</evidence>
<dbReference type="SUPFAM" id="SSF81301">
    <property type="entry name" value="Nucleotidyltransferase"/>
    <property type="match status" value="2"/>
</dbReference>
<dbReference type="Gene3D" id="1.20.120.1510">
    <property type="match status" value="1"/>
</dbReference>
<dbReference type="AlphaFoldDB" id="A0A5C6AEE2"/>